<dbReference type="Proteomes" id="UP000182840">
    <property type="component" value="Chromosome"/>
</dbReference>
<dbReference type="Gene3D" id="1.10.10.10">
    <property type="entry name" value="Winged helix-like DNA-binding domain superfamily/Winged helix DNA-binding domain"/>
    <property type="match status" value="1"/>
</dbReference>
<organism evidence="1 2">
    <name type="scientific">Aquibium oceanicum</name>
    <dbReference type="NCBI Taxonomy" id="1670800"/>
    <lineage>
        <taxon>Bacteria</taxon>
        <taxon>Pseudomonadati</taxon>
        <taxon>Pseudomonadota</taxon>
        <taxon>Alphaproteobacteria</taxon>
        <taxon>Hyphomicrobiales</taxon>
        <taxon>Phyllobacteriaceae</taxon>
        <taxon>Aquibium</taxon>
    </lineage>
</organism>
<keyword evidence="2" id="KW-1185">Reference proteome</keyword>
<evidence type="ECO:0000313" key="2">
    <source>
        <dbReference type="Proteomes" id="UP000182840"/>
    </source>
</evidence>
<dbReference type="KEGG" id="meso:BSQ44_05785"/>
<dbReference type="EMBL" id="CP018171">
    <property type="protein sequence ID" value="APH70943.1"/>
    <property type="molecule type" value="Genomic_DNA"/>
</dbReference>
<dbReference type="RefSeq" id="WP_072602353.1">
    <property type="nucleotide sequence ID" value="NZ_CP018171.1"/>
</dbReference>
<dbReference type="OrthoDB" id="8455751at2"/>
<evidence type="ECO:0000313" key="1">
    <source>
        <dbReference type="EMBL" id="APH70943.1"/>
    </source>
</evidence>
<dbReference type="InterPro" id="IPR036388">
    <property type="entry name" value="WH-like_DNA-bd_sf"/>
</dbReference>
<protein>
    <submittedName>
        <fullName evidence="1">Uncharacterized protein</fullName>
    </submittedName>
</protein>
<dbReference type="STRING" id="1670800.BSQ44_05785"/>
<name>A0A1L3SNG4_9HYPH</name>
<proteinExistence type="predicted"/>
<accession>A0A1L3SNG4</accession>
<sequence>MAAPHHSSHSSQRNNVVALTQRDRVAYLDTSRNEDVTSLRFYADATRELNRVWRRHLTLAEYGLLAFIVDNTVGWRRLSHRFTARFIEHGDHRTCGLGLKRRQVGELVKSLEEKRFIVVDRAEAHLGLLIHVNIEWNEDMLPTPERLKTVPEAETHTSSEWFEGHEGCAENCAPLKRNFQKKP</sequence>
<reference evidence="2" key="1">
    <citation type="submission" date="2016-11" db="EMBL/GenBank/DDBJ databases">
        <title>Mesorhizobium oceanicum sp. nov., isolated from deep seawater in South China Sea.</title>
        <authorList>
            <person name="Fu G.-Y."/>
        </authorList>
    </citation>
    <scope>NUCLEOTIDE SEQUENCE [LARGE SCALE GENOMIC DNA]</scope>
    <source>
        <strain evidence="2">B7</strain>
    </source>
</reference>
<gene>
    <name evidence="1" type="ORF">BSQ44_05785</name>
</gene>
<dbReference type="AlphaFoldDB" id="A0A1L3SNG4"/>